<evidence type="ECO:0000313" key="1">
    <source>
        <dbReference type="EMBL" id="GFE55115.1"/>
    </source>
</evidence>
<comment type="caution">
    <text evidence="1">The sequence shown here is derived from an EMBL/GenBank/DDBJ whole genome shotgun (WGS) entry which is preliminary data.</text>
</comment>
<dbReference type="EMBL" id="BLIY01000017">
    <property type="protein sequence ID" value="GFE55115.1"/>
    <property type="molecule type" value="Genomic_DNA"/>
</dbReference>
<evidence type="ECO:0000313" key="2">
    <source>
        <dbReference type="Proteomes" id="UP001057455"/>
    </source>
</evidence>
<dbReference type="GO" id="GO:0004519">
    <property type="term" value="F:endonuclease activity"/>
    <property type="evidence" value="ECO:0007669"/>
    <property type="project" value="InterPro"/>
</dbReference>
<dbReference type="PANTHER" id="PTHR15002">
    <property type="entry name" value="RIBOSOMAL BIOGENESIS PROTEIN LAS1L"/>
    <property type="match status" value="1"/>
</dbReference>
<protein>
    <submittedName>
        <fullName evidence="1">Las1-like family protein</fullName>
    </submittedName>
</protein>
<organism evidence="1 2">
    <name type="scientific">Babesia ovis</name>
    <dbReference type="NCBI Taxonomy" id="5869"/>
    <lineage>
        <taxon>Eukaryota</taxon>
        <taxon>Sar</taxon>
        <taxon>Alveolata</taxon>
        <taxon>Apicomplexa</taxon>
        <taxon>Aconoidasida</taxon>
        <taxon>Piroplasmida</taxon>
        <taxon>Babesiidae</taxon>
        <taxon>Babesia</taxon>
    </lineage>
</organism>
<reference evidence="1" key="1">
    <citation type="submission" date="2019-12" db="EMBL/GenBank/DDBJ databases">
        <title>Genome sequence of Babesia ovis.</title>
        <authorList>
            <person name="Yamagishi J."/>
            <person name="Sevinc F."/>
            <person name="Xuan X."/>
        </authorList>
    </citation>
    <scope>NUCLEOTIDE SEQUENCE</scope>
    <source>
        <strain evidence="1">Selcuk</strain>
    </source>
</reference>
<dbReference type="GO" id="GO:0030687">
    <property type="term" value="C:preribosome, large subunit precursor"/>
    <property type="evidence" value="ECO:0007669"/>
    <property type="project" value="TreeGrafter"/>
</dbReference>
<dbReference type="Pfam" id="PF04031">
    <property type="entry name" value="Las1"/>
    <property type="match status" value="1"/>
</dbReference>
<dbReference type="PANTHER" id="PTHR15002:SF0">
    <property type="entry name" value="RIBOSOMAL BIOGENESIS PROTEIN LAS1L"/>
    <property type="match status" value="1"/>
</dbReference>
<dbReference type="InterPro" id="IPR007174">
    <property type="entry name" value="Las1"/>
</dbReference>
<dbReference type="GO" id="GO:0090730">
    <property type="term" value="C:Las1 complex"/>
    <property type="evidence" value="ECO:0007669"/>
    <property type="project" value="InterPro"/>
</dbReference>
<gene>
    <name evidence="1" type="ORF">BaOVIS_025190</name>
</gene>
<dbReference type="AlphaFoldDB" id="A0A9W5TCR9"/>
<dbReference type="GO" id="GO:0000460">
    <property type="term" value="P:maturation of 5.8S rRNA"/>
    <property type="evidence" value="ECO:0007669"/>
    <property type="project" value="TreeGrafter"/>
</dbReference>
<name>A0A9W5TCR9_BABOV</name>
<proteinExistence type="predicted"/>
<keyword evidence="2" id="KW-1185">Reference proteome</keyword>
<dbReference type="OrthoDB" id="10263222at2759"/>
<dbReference type="GO" id="GO:0000470">
    <property type="term" value="P:maturation of LSU-rRNA"/>
    <property type="evidence" value="ECO:0007669"/>
    <property type="project" value="TreeGrafter"/>
</dbReference>
<sequence>MTLEPTGWYSYDELAQVFARLRDPEEYPFIARKISLWKSRAKVPAAINATESLLNAIITDDQHSVSDSALCSLYAMAVIRAVNLLLDHEQDREYARSMRTLAKECELPEYIIQIRHECSHREIPELNTLRLTALDVVNYIYTRYWSAQYKTILYKFDNRDYDILALHSLLFWSYATVVTVLPPDSIDPRRVWTGYPGTTSLPLLCTHWSNSNLRSALTTDRRLLLLRRRLLGLSCRCKTNILAKQEMYLQYGNATILQLISRLSSLSRRLSEGCAHMDFFVSVFVEFIFAHFDPSPDTLFIILLLDIMNQLPFDFVVQLAATMLCIIFNLPDILSDDNAVRQPPMYRDRIGRYETFLSSPSADLIRFRISFRGATQRTPSFHSTSPRHRINSWLISILEYAMLVDRKEHCHQVPSVLRVLLSAGTNEAYRLWIASGNALGRFCHAVYVLLPHVSTALSTTVQSNQWEPQFKPQLWESDPLSHVLGLYKWLSLYYDSGNVSKYVFTTMSADSRDDGISDLKKLCQAKQSQVDILLSPGTYWDPSRWKLGYTVRRLEASRRCHSRIVSTLGMLSTQCPIQLSGGNNRRVQRATKYKIISDSKNRAVRSFLRLYAQFACALAPLSHRERYS</sequence>
<accession>A0A9W5TCR9</accession>
<dbReference type="Proteomes" id="UP001057455">
    <property type="component" value="Unassembled WGS sequence"/>
</dbReference>